<dbReference type="SMART" id="SM00448">
    <property type="entry name" value="REC"/>
    <property type="match status" value="1"/>
</dbReference>
<accession>A0A1I2AZ48</accession>
<gene>
    <name evidence="9" type="ORF">SAMN02745121_04465</name>
</gene>
<keyword evidence="5" id="KW-0804">Transcription</keyword>
<dbReference type="PANTHER" id="PTHR32071">
    <property type="entry name" value="TRANSCRIPTIONAL REGULATORY PROTEIN"/>
    <property type="match status" value="1"/>
</dbReference>
<dbReference type="InterPro" id="IPR027417">
    <property type="entry name" value="P-loop_NTPase"/>
</dbReference>
<feature type="domain" description="Sigma-54 factor interaction" evidence="7">
    <location>
        <begin position="142"/>
        <end position="362"/>
    </location>
</feature>
<evidence type="ECO:0000259" key="8">
    <source>
        <dbReference type="PROSITE" id="PS50110"/>
    </source>
</evidence>
<feature type="domain" description="Response regulatory" evidence="8">
    <location>
        <begin position="5"/>
        <end position="119"/>
    </location>
</feature>
<dbReference type="PROSITE" id="PS50110">
    <property type="entry name" value="RESPONSE_REGULATORY"/>
    <property type="match status" value="1"/>
</dbReference>
<dbReference type="AlphaFoldDB" id="A0A1I2AZ48"/>
<organism evidence="9 10">
    <name type="scientific">Nannocystis exedens</name>
    <dbReference type="NCBI Taxonomy" id="54"/>
    <lineage>
        <taxon>Bacteria</taxon>
        <taxon>Pseudomonadati</taxon>
        <taxon>Myxococcota</taxon>
        <taxon>Polyangia</taxon>
        <taxon>Nannocystales</taxon>
        <taxon>Nannocystaceae</taxon>
        <taxon>Nannocystis</taxon>
    </lineage>
</organism>
<dbReference type="Gene3D" id="3.40.50.300">
    <property type="entry name" value="P-loop containing nucleotide triphosphate hydrolases"/>
    <property type="match status" value="1"/>
</dbReference>
<dbReference type="FunFam" id="3.40.50.300:FF:000006">
    <property type="entry name" value="DNA-binding transcriptional regulator NtrC"/>
    <property type="match status" value="1"/>
</dbReference>
<dbReference type="InterPro" id="IPR001789">
    <property type="entry name" value="Sig_transdc_resp-reg_receiver"/>
</dbReference>
<dbReference type="InterPro" id="IPR025944">
    <property type="entry name" value="Sigma_54_int_dom_CS"/>
</dbReference>
<dbReference type="SUPFAM" id="SSF52172">
    <property type="entry name" value="CheY-like"/>
    <property type="match status" value="1"/>
</dbReference>
<dbReference type="InterPro" id="IPR011006">
    <property type="entry name" value="CheY-like_superfamily"/>
</dbReference>
<dbReference type="Pfam" id="PF25601">
    <property type="entry name" value="AAA_lid_14"/>
    <property type="match status" value="1"/>
</dbReference>
<dbReference type="Gene3D" id="3.40.50.2300">
    <property type="match status" value="1"/>
</dbReference>
<dbReference type="RefSeq" id="WP_096332113.1">
    <property type="nucleotide sequence ID" value="NZ_FOMX01000014.1"/>
</dbReference>
<evidence type="ECO:0000313" key="9">
    <source>
        <dbReference type="EMBL" id="SFE49086.1"/>
    </source>
</evidence>
<dbReference type="GO" id="GO:0000160">
    <property type="term" value="P:phosphorelay signal transduction system"/>
    <property type="evidence" value="ECO:0007669"/>
    <property type="project" value="InterPro"/>
</dbReference>
<evidence type="ECO:0000313" key="10">
    <source>
        <dbReference type="Proteomes" id="UP000199400"/>
    </source>
</evidence>
<dbReference type="InterPro" id="IPR009057">
    <property type="entry name" value="Homeodomain-like_sf"/>
</dbReference>
<evidence type="ECO:0000259" key="7">
    <source>
        <dbReference type="PROSITE" id="PS50045"/>
    </source>
</evidence>
<sequence>MAGEALLFIEDDDSGRELGLFNLRKAGYAVDGARDGAEGLRRFDPERHAVVITDVKMPNVGGLEVLREIRARSPETPVLVITAYGDVDLAVAAMKAGAFDFIGKPFHREHLLLTVAKALERGRMRAELLHLQRQVAGVERPIVGRSPAMARALDLADRVARAAAPVLVTGESGTGKELIARRIHARSPRHAGPFVAVNCAAIPAELLESELFGHVRGAFSGALRDRPGRFRQADGGTLFLDEVAELPPPLQAKLLRVLQERVVDVVGSDVPVPVDVRVIAATNRDPGDLRGDLLYRLRVVEIELPPLRERVEDIPQLVRHFVARFAGGRDVEIPEDVLADMSSRTWPGNVRELENACERAVILCAGDVLRLEDLPPRTAAAPAVAAGGDEWLPALPEDGLSLVDLEKRVIERVLALKRGNITQAAAYLRVPRHVLSYRMEKYGLRRGS</sequence>
<dbReference type="CDD" id="cd00009">
    <property type="entry name" value="AAA"/>
    <property type="match status" value="1"/>
</dbReference>
<dbReference type="InterPro" id="IPR025943">
    <property type="entry name" value="Sigma_54_int_dom_ATP-bd_2"/>
</dbReference>
<dbReference type="PROSITE" id="PS00675">
    <property type="entry name" value="SIGMA54_INTERACT_1"/>
    <property type="match status" value="1"/>
</dbReference>
<dbReference type="SUPFAM" id="SSF46689">
    <property type="entry name" value="Homeodomain-like"/>
    <property type="match status" value="1"/>
</dbReference>
<evidence type="ECO:0000256" key="1">
    <source>
        <dbReference type="ARBA" id="ARBA00022741"/>
    </source>
</evidence>
<dbReference type="Pfam" id="PF00158">
    <property type="entry name" value="Sigma54_activat"/>
    <property type="match status" value="1"/>
</dbReference>
<dbReference type="OrthoDB" id="9814761at2"/>
<reference evidence="10" key="1">
    <citation type="submission" date="2016-10" db="EMBL/GenBank/DDBJ databases">
        <authorList>
            <person name="Varghese N."/>
            <person name="Submissions S."/>
        </authorList>
    </citation>
    <scope>NUCLEOTIDE SEQUENCE [LARGE SCALE GENOMIC DNA]</scope>
    <source>
        <strain evidence="10">ATCC 25963</strain>
    </source>
</reference>
<proteinExistence type="predicted"/>
<dbReference type="Gene3D" id="1.10.8.60">
    <property type="match status" value="1"/>
</dbReference>
<dbReference type="PANTHER" id="PTHR32071:SF113">
    <property type="entry name" value="ALGINATE BIOSYNTHESIS TRANSCRIPTIONAL REGULATORY PROTEIN ALGB"/>
    <property type="match status" value="1"/>
</dbReference>
<dbReference type="Pfam" id="PF02954">
    <property type="entry name" value="HTH_8"/>
    <property type="match status" value="1"/>
</dbReference>
<dbReference type="Proteomes" id="UP000199400">
    <property type="component" value="Unassembled WGS sequence"/>
</dbReference>
<keyword evidence="4" id="KW-0238">DNA-binding</keyword>
<dbReference type="GO" id="GO:0005524">
    <property type="term" value="F:ATP binding"/>
    <property type="evidence" value="ECO:0007669"/>
    <property type="project" value="UniProtKB-KW"/>
</dbReference>
<keyword evidence="1" id="KW-0547">Nucleotide-binding</keyword>
<feature type="modified residue" description="4-aspartylphosphate" evidence="6">
    <location>
        <position position="54"/>
    </location>
</feature>
<dbReference type="STRING" id="54.SAMN02745121_04465"/>
<dbReference type="PROSITE" id="PS00688">
    <property type="entry name" value="SIGMA54_INTERACT_3"/>
    <property type="match status" value="1"/>
</dbReference>
<dbReference type="InterPro" id="IPR058031">
    <property type="entry name" value="AAA_lid_NorR"/>
</dbReference>
<keyword evidence="2" id="KW-0067">ATP-binding</keyword>
<dbReference type="GO" id="GO:0006355">
    <property type="term" value="P:regulation of DNA-templated transcription"/>
    <property type="evidence" value="ECO:0007669"/>
    <property type="project" value="InterPro"/>
</dbReference>
<dbReference type="InterPro" id="IPR025662">
    <property type="entry name" value="Sigma_54_int_dom_ATP-bd_1"/>
</dbReference>
<dbReference type="SMART" id="SM00382">
    <property type="entry name" value="AAA"/>
    <property type="match status" value="1"/>
</dbReference>
<keyword evidence="10" id="KW-1185">Reference proteome</keyword>
<dbReference type="EMBL" id="FOMX01000014">
    <property type="protein sequence ID" value="SFE49086.1"/>
    <property type="molecule type" value="Genomic_DNA"/>
</dbReference>
<dbReference type="Pfam" id="PF00072">
    <property type="entry name" value="Response_reg"/>
    <property type="match status" value="1"/>
</dbReference>
<dbReference type="InterPro" id="IPR002197">
    <property type="entry name" value="HTH_Fis"/>
</dbReference>
<keyword evidence="3" id="KW-0805">Transcription regulation</keyword>
<evidence type="ECO:0000256" key="4">
    <source>
        <dbReference type="ARBA" id="ARBA00023125"/>
    </source>
</evidence>
<evidence type="ECO:0000256" key="2">
    <source>
        <dbReference type="ARBA" id="ARBA00022840"/>
    </source>
</evidence>
<evidence type="ECO:0000256" key="3">
    <source>
        <dbReference type="ARBA" id="ARBA00023015"/>
    </source>
</evidence>
<dbReference type="PROSITE" id="PS00676">
    <property type="entry name" value="SIGMA54_INTERACT_2"/>
    <property type="match status" value="1"/>
</dbReference>
<dbReference type="Gene3D" id="1.10.10.60">
    <property type="entry name" value="Homeodomain-like"/>
    <property type="match status" value="1"/>
</dbReference>
<evidence type="ECO:0000256" key="5">
    <source>
        <dbReference type="ARBA" id="ARBA00023163"/>
    </source>
</evidence>
<dbReference type="PRINTS" id="PR01590">
    <property type="entry name" value="HTHFIS"/>
</dbReference>
<dbReference type="GO" id="GO:0043565">
    <property type="term" value="F:sequence-specific DNA binding"/>
    <property type="evidence" value="ECO:0007669"/>
    <property type="project" value="InterPro"/>
</dbReference>
<evidence type="ECO:0000256" key="6">
    <source>
        <dbReference type="PROSITE-ProRule" id="PRU00169"/>
    </source>
</evidence>
<name>A0A1I2AZ48_9BACT</name>
<dbReference type="InterPro" id="IPR003593">
    <property type="entry name" value="AAA+_ATPase"/>
</dbReference>
<dbReference type="PROSITE" id="PS50045">
    <property type="entry name" value="SIGMA54_INTERACT_4"/>
    <property type="match status" value="1"/>
</dbReference>
<dbReference type="InterPro" id="IPR002078">
    <property type="entry name" value="Sigma_54_int"/>
</dbReference>
<dbReference type="SUPFAM" id="SSF52540">
    <property type="entry name" value="P-loop containing nucleoside triphosphate hydrolases"/>
    <property type="match status" value="1"/>
</dbReference>
<protein>
    <submittedName>
        <fullName evidence="9">Two component, sigma54 specific, transcriptional regulator, Fis family</fullName>
    </submittedName>
</protein>
<keyword evidence="6" id="KW-0597">Phosphoprotein</keyword>